<dbReference type="EMBL" id="JANPWB010000009">
    <property type="protein sequence ID" value="KAJ1156811.1"/>
    <property type="molecule type" value="Genomic_DNA"/>
</dbReference>
<accession>A0AAV7RWD5</accession>
<dbReference type="Proteomes" id="UP001066276">
    <property type="component" value="Chromosome 5"/>
</dbReference>
<protein>
    <submittedName>
        <fullName evidence="2">Uncharacterized protein</fullName>
    </submittedName>
</protein>
<organism evidence="2 3">
    <name type="scientific">Pleurodeles waltl</name>
    <name type="common">Iberian ribbed newt</name>
    <dbReference type="NCBI Taxonomy" id="8319"/>
    <lineage>
        <taxon>Eukaryota</taxon>
        <taxon>Metazoa</taxon>
        <taxon>Chordata</taxon>
        <taxon>Craniata</taxon>
        <taxon>Vertebrata</taxon>
        <taxon>Euteleostomi</taxon>
        <taxon>Amphibia</taxon>
        <taxon>Batrachia</taxon>
        <taxon>Caudata</taxon>
        <taxon>Salamandroidea</taxon>
        <taxon>Salamandridae</taxon>
        <taxon>Pleurodelinae</taxon>
        <taxon>Pleurodeles</taxon>
    </lineage>
</organism>
<evidence type="ECO:0000313" key="3">
    <source>
        <dbReference type="Proteomes" id="UP001066276"/>
    </source>
</evidence>
<feature type="region of interest" description="Disordered" evidence="1">
    <location>
        <begin position="81"/>
        <end position="110"/>
    </location>
</feature>
<comment type="caution">
    <text evidence="2">The sequence shown here is derived from an EMBL/GenBank/DDBJ whole genome shotgun (WGS) entry which is preliminary data.</text>
</comment>
<evidence type="ECO:0000313" key="2">
    <source>
        <dbReference type="EMBL" id="KAJ1156811.1"/>
    </source>
</evidence>
<evidence type="ECO:0000256" key="1">
    <source>
        <dbReference type="SAM" id="MobiDB-lite"/>
    </source>
</evidence>
<name>A0AAV7RWD5_PLEWA</name>
<proteinExistence type="predicted"/>
<dbReference type="AlphaFoldDB" id="A0AAV7RWD5"/>
<sequence length="254" mass="27257">MSNSRRPQLRSSLWCLRVVQLPGRVPQYFDRPTHMALPVGPTKTPAFSMARHAQLDPAAMLWRGPLPDSSLSSLQPPQCFQVPPGPRHRAVESGGTDPRQNVAPAPGAQARAHYPPQACTEVQLRHLSASDPAPCHLCTCAAAFSVAPPQPDPFIRRGTPTQSLCLVGRPDSLVTSMGPSEAPLQPPAECPFSSYQPPFCGVNHLTAASTLRAFTSSFRQTRHYPNLQGASPTCLDTGQGGHCQRLMTEGSGAL</sequence>
<gene>
    <name evidence="2" type="ORF">NDU88_009528</name>
</gene>
<reference evidence="2" key="1">
    <citation type="journal article" date="2022" name="bioRxiv">
        <title>Sequencing and chromosome-scale assembly of the giantPleurodeles waltlgenome.</title>
        <authorList>
            <person name="Brown T."/>
            <person name="Elewa A."/>
            <person name="Iarovenko S."/>
            <person name="Subramanian E."/>
            <person name="Araus A.J."/>
            <person name="Petzold A."/>
            <person name="Susuki M."/>
            <person name="Suzuki K.-i.T."/>
            <person name="Hayashi T."/>
            <person name="Toyoda A."/>
            <person name="Oliveira C."/>
            <person name="Osipova E."/>
            <person name="Leigh N.D."/>
            <person name="Simon A."/>
            <person name="Yun M.H."/>
        </authorList>
    </citation>
    <scope>NUCLEOTIDE SEQUENCE</scope>
    <source>
        <strain evidence="2">20211129_DDA</strain>
        <tissue evidence="2">Liver</tissue>
    </source>
</reference>
<keyword evidence="3" id="KW-1185">Reference proteome</keyword>